<sequence>MAGSLVGGAALGAAFGELLRAVDNGIINAVQFKSTLTSLRSRLNQISPMLEEIDKLNRKLGRSEQDTEMFTNRLKKGLHFIEAQAQMSMDSRRILVVMNQVDEELGRMNTGNTYPVFLGGWDICDPRLRWQPCCKLQQSTIAERRIGFCFCGCRRRLPGKEAINAIESDAHSMMSDPEPPYRGVKRPLEFDDDIDLLPNFCAHTEKVLLTVPWANGLTHVG</sequence>
<comment type="caution">
    <text evidence="2">The sequence shown here is derived from an EMBL/GenBank/DDBJ whole genome shotgun (WGS) entry which is preliminary data.</text>
</comment>
<evidence type="ECO:0000259" key="1">
    <source>
        <dbReference type="Pfam" id="PF05659"/>
    </source>
</evidence>
<keyword evidence="3" id="KW-1185">Reference proteome</keyword>
<dbReference type="InterPro" id="IPR008808">
    <property type="entry name" value="Powdery_mildew-R_dom"/>
</dbReference>
<evidence type="ECO:0000313" key="2">
    <source>
        <dbReference type="EMBL" id="THG05604.1"/>
    </source>
</evidence>
<name>A0A4S4DS06_CAMSN</name>
<accession>A0A4S4DS06</accession>
<evidence type="ECO:0000313" key="3">
    <source>
        <dbReference type="Proteomes" id="UP000306102"/>
    </source>
</evidence>
<reference evidence="2 3" key="1">
    <citation type="journal article" date="2018" name="Proc. Natl. Acad. Sci. U.S.A.">
        <title>Draft genome sequence of Camellia sinensis var. sinensis provides insights into the evolution of the tea genome and tea quality.</title>
        <authorList>
            <person name="Wei C."/>
            <person name="Yang H."/>
            <person name="Wang S."/>
            <person name="Zhao J."/>
            <person name="Liu C."/>
            <person name="Gao L."/>
            <person name="Xia E."/>
            <person name="Lu Y."/>
            <person name="Tai Y."/>
            <person name="She G."/>
            <person name="Sun J."/>
            <person name="Cao H."/>
            <person name="Tong W."/>
            <person name="Gao Q."/>
            <person name="Li Y."/>
            <person name="Deng W."/>
            <person name="Jiang X."/>
            <person name="Wang W."/>
            <person name="Chen Q."/>
            <person name="Zhang S."/>
            <person name="Li H."/>
            <person name="Wu J."/>
            <person name="Wang P."/>
            <person name="Li P."/>
            <person name="Shi C."/>
            <person name="Zheng F."/>
            <person name="Jian J."/>
            <person name="Huang B."/>
            <person name="Shan D."/>
            <person name="Shi M."/>
            <person name="Fang C."/>
            <person name="Yue Y."/>
            <person name="Li F."/>
            <person name="Li D."/>
            <person name="Wei S."/>
            <person name="Han B."/>
            <person name="Jiang C."/>
            <person name="Yin Y."/>
            <person name="Xia T."/>
            <person name="Zhang Z."/>
            <person name="Bennetzen J.L."/>
            <person name="Zhao S."/>
            <person name="Wan X."/>
        </authorList>
    </citation>
    <scope>NUCLEOTIDE SEQUENCE [LARGE SCALE GENOMIC DNA]</scope>
    <source>
        <strain evidence="3">cv. Shuchazao</strain>
        <tissue evidence="2">Leaf</tissue>
    </source>
</reference>
<dbReference type="AlphaFoldDB" id="A0A4S4DS06"/>
<organism evidence="2 3">
    <name type="scientific">Camellia sinensis var. sinensis</name>
    <name type="common">China tea</name>
    <dbReference type="NCBI Taxonomy" id="542762"/>
    <lineage>
        <taxon>Eukaryota</taxon>
        <taxon>Viridiplantae</taxon>
        <taxon>Streptophyta</taxon>
        <taxon>Embryophyta</taxon>
        <taxon>Tracheophyta</taxon>
        <taxon>Spermatophyta</taxon>
        <taxon>Magnoliopsida</taxon>
        <taxon>eudicotyledons</taxon>
        <taxon>Gunneridae</taxon>
        <taxon>Pentapetalae</taxon>
        <taxon>asterids</taxon>
        <taxon>Ericales</taxon>
        <taxon>Theaceae</taxon>
        <taxon>Camellia</taxon>
    </lineage>
</organism>
<dbReference type="Pfam" id="PF05659">
    <property type="entry name" value="RPW8"/>
    <property type="match status" value="1"/>
</dbReference>
<dbReference type="Proteomes" id="UP000306102">
    <property type="component" value="Unassembled WGS sequence"/>
</dbReference>
<protein>
    <recommendedName>
        <fullName evidence="1">RPW8 domain-containing protein</fullName>
    </recommendedName>
</protein>
<gene>
    <name evidence="2" type="ORF">TEA_022145</name>
</gene>
<dbReference type="EMBL" id="SDRB02010588">
    <property type="protein sequence ID" value="THG05604.1"/>
    <property type="molecule type" value="Genomic_DNA"/>
</dbReference>
<feature type="domain" description="RPW8" evidence="1">
    <location>
        <begin position="4"/>
        <end position="88"/>
    </location>
</feature>
<proteinExistence type="predicted"/>